<dbReference type="HOGENOM" id="CLU_653797_0_0_1"/>
<gene>
    <name evidence="2" type="ORF">LELG_02421</name>
</gene>
<accession>A5DYI4</accession>
<dbReference type="KEGG" id="lel:PVL30_003266"/>
<sequence>MSMNGNLSNMKSNNNKKKKKQQQKKKRKDRDEGSYEATIKLFDHLMKMEHHILKYSMEVSKFIEDDAFLQSQNITFFNYRSKNIHEIANLVSLIAKYRNQITQLKSYEHIFRVFETIHILVAAQFTKMKLLAKTKEIFNGDSLVARLLLNVFILHHSIDLTVEKIIQQYYKLREIKHYLTKDTVDRSFENFSNFCFPQAKDSIEYYKRIITKCSKQYSPNEEAQLFGLHLLKSTIHINIDQPKYESMKNSILQKILDNEEDTSSGSFTGQELVSIDLMEYLTAHIDFFPRVLLIFDKFQSVTCKCLQLHRQRLTGQDNENRASSNNGTFVTTSDRFSLSKKLTPAINRAIDKYVKGGTIGLAKTECCRYTFRLLLFCGGQIAFELKTIEANLILTTSSYEEKSFLLDILNTFQTYAESLSGFLTFLSEPLKGKGNAIAIMGTHRDEFEKLDELLKQLFLYVLECETSLDLEEEMISLKTSRLSR</sequence>
<dbReference type="AlphaFoldDB" id="A5DYI4"/>
<dbReference type="InParanoid" id="A5DYI4"/>
<dbReference type="GeneID" id="5233417"/>
<organism evidence="2 3">
    <name type="scientific">Lodderomyces elongisporus (strain ATCC 11503 / CBS 2605 / JCM 1781 / NBRC 1676 / NRRL YB-4239)</name>
    <name type="common">Yeast</name>
    <name type="synonym">Saccharomyces elongisporus</name>
    <dbReference type="NCBI Taxonomy" id="379508"/>
    <lineage>
        <taxon>Eukaryota</taxon>
        <taxon>Fungi</taxon>
        <taxon>Dikarya</taxon>
        <taxon>Ascomycota</taxon>
        <taxon>Saccharomycotina</taxon>
        <taxon>Pichiomycetes</taxon>
        <taxon>Debaryomycetaceae</taxon>
        <taxon>Candida/Lodderomyces clade</taxon>
        <taxon>Lodderomyces</taxon>
    </lineage>
</organism>
<evidence type="ECO:0000313" key="2">
    <source>
        <dbReference type="EMBL" id="EDK44242.1"/>
    </source>
</evidence>
<reference evidence="2 3" key="1">
    <citation type="journal article" date="2009" name="Nature">
        <title>Evolution of pathogenicity and sexual reproduction in eight Candida genomes.</title>
        <authorList>
            <person name="Butler G."/>
            <person name="Rasmussen M.D."/>
            <person name="Lin M.F."/>
            <person name="Santos M.A."/>
            <person name="Sakthikumar S."/>
            <person name="Munro C.A."/>
            <person name="Rheinbay E."/>
            <person name="Grabherr M."/>
            <person name="Forche A."/>
            <person name="Reedy J.L."/>
            <person name="Agrafioti I."/>
            <person name="Arnaud M.B."/>
            <person name="Bates S."/>
            <person name="Brown A.J."/>
            <person name="Brunke S."/>
            <person name="Costanzo M.C."/>
            <person name="Fitzpatrick D.A."/>
            <person name="de Groot P.W."/>
            <person name="Harris D."/>
            <person name="Hoyer L.L."/>
            <person name="Hube B."/>
            <person name="Klis F.M."/>
            <person name="Kodira C."/>
            <person name="Lennard N."/>
            <person name="Logue M.E."/>
            <person name="Martin R."/>
            <person name="Neiman A.M."/>
            <person name="Nikolaou E."/>
            <person name="Quail M.A."/>
            <person name="Quinn J."/>
            <person name="Santos M.C."/>
            <person name="Schmitzberger F.F."/>
            <person name="Sherlock G."/>
            <person name="Shah P."/>
            <person name="Silverstein K.A."/>
            <person name="Skrzypek M.S."/>
            <person name="Soll D."/>
            <person name="Staggs R."/>
            <person name="Stansfield I."/>
            <person name="Stumpf M.P."/>
            <person name="Sudbery P.E."/>
            <person name="Srikantha T."/>
            <person name="Zeng Q."/>
            <person name="Berman J."/>
            <person name="Berriman M."/>
            <person name="Heitman J."/>
            <person name="Gow N.A."/>
            <person name="Lorenz M.C."/>
            <person name="Birren B.W."/>
            <person name="Kellis M."/>
            <person name="Cuomo C.A."/>
        </authorList>
    </citation>
    <scope>NUCLEOTIDE SEQUENCE [LARGE SCALE GENOMIC DNA]</scope>
    <source>
        <strain evidence="3">ATCC 11503 / BCRC 21390 / CBS 2605 / JCM 1781 / NBRC 1676 / NRRL YB-4239</strain>
    </source>
</reference>
<feature type="compositionally biased region" description="Low complexity" evidence="1">
    <location>
        <begin position="1"/>
        <end position="13"/>
    </location>
</feature>
<dbReference type="OrthoDB" id="4009323at2759"/>
<protein>
    <submittedName>
        <fullName evidence="2">Uncharacterized protein</fullName>
    </submittedName>
</protein>
<feature type="compositionally biased region" description="Basic residues" evidence="1">
    <location>
        <begin position="14"/>
        <end position="28"/>
    </location>
</feature>
<evidence type="ECO:0000313" key="3">
    <source>
        <dbReference type="Proteomes" id="UP000001996"/>
    </source>
</evidence>
<dbReference type="Proteomes" id="UP000001996">
    <property type="component" value="Unassembled WGS sequence"/>
</dbReference>
<proteinExistence type="predicted"/>
<dbReference type="OMA" id="YGDDESF"/>
<evidence type="ECO:0000256" key="1">
    <source>
        <dbReference type="SAM" id="MobiDB-lite"/>
    </source>
</evidence>
<dbReference type="EMBL" id="CH981526">
    <property type="protein sequence ID" value="EDK44242.1"/>
    <property type="molecule type" value="Genomic_DNA"/>
</dbReference>
<keyword evidence="3" id="KW-1185">Reference proteome</keyword>
<name>A5DYI4_LODEL</name>
<feature type="region of interest" description="Disordered" evidence="1">
    <location>
        <begin position="1"/>
        <end position="32"/>
    </location>
</feature>
<dbReference type="VEuPathDB" id="FungiDB:LELG_02421"/>